<dbReference type="STRING" id="89065.SAMN05216605_12335"/>
<name>A0A1G8RT50_9PSED</name>
<accession>A0A1G8RT50</accession>
<dbReference type="EMBL" id="FNCO01000023">
    <property type="protein sequence ID" value="SDJ19655.1"/>
    <property type="molecule type" value="Genomic_DNA"/>
</dbReference>
<dbReference type="AlphaFoldDB" id="A0A1G8RT50"/>
<evidence type="ECO:0000313" key="2">
    <source>
        <dbReference type="Proteomes" id="UP000182894"/>
    </source>
</evidence>
<protein>
    <submittedName>
        <fullName evidence="1">Uncharacterized protein</fullName>
    </submittedName>
</protein>
<dbReference type="RefSeq" id="WP_074758589.1">
    <property type="nucleotide sequence ID" value="NZ_FNCO01000023.1"/>
</dbReference>
<proteinExistence type="predicted"/>
<evidence type="ECO:0000313" key="1">
    <source>
        <dbReference type="EMBL" id="SDJ19655.1"/>
    </source>
</evidence>
<dbReference type="Proteomes" id="UP000182894">
    <property type="component" value="Unassembled WGS sequence"/>
</dbReference>
<reference evidence="2" key="1">
    <citation type="submission" date="2016-10" db="EMBL/GenBank/DDBJ databases">
        <authorList>
            <person name="Varghese N."/>
            <person name="Submissions S."/>
        </authorList>
    </citation>
    <scope>NUCLEOTIDE SEQUENCE [LARGE SCALE GENOMIC DNA]</scope>
    <source>
        <strain evidence="2">ATCC 700689</strain>
    </source>
</reference>
<organism evidence="1 2">
    <name type="scientific">Pseudomonas abietaniphila</name>
    <dbReference type="NCBI Taxonomy" id="89065"/>
    <lineage>
        <taxon>Bacteria</taxon>
        <taxon>Pseudomonadati</taxon>
        <taxon>Pseudomonadota</taxon>
        <taxon>Gammaproteobacteria</taxon>
        <taxon>Pseudomonadales</taxon>
        <taxon>Pseudomonadaceae</taxon>
        <taxon>Pseudomonas</taxon>
    </lineage>
</organism>
<sequence>MDIRSSDEVAEDIAVTIRKLRQYGFRIVRDEAGSVNEQQLQEDAAAVGCSMLGLEDTRDNKNKLPVNVIARAITRNLAQPSN</sequence>
<gene>
    <name evidence="1" type="ORF">SAMN05216605_12335</name>
</gene>
<keyword evidence="2" id="KW-1185">Reference proteome</keyword>